<name>A0A1I7W5Z7_HETBA</name>
<protein>
    <submittedName>
        <fullName evidence="2">Uncharacterized protein</fullName>
    </submittedName>
</protein>
<proteinExistence type="predicted"/>
<organism evidence="1 2">
    <name type="scientific">Heterorhabditis bacteriophora</name>
    <name type="common">Entomopathogenic nematode worm</name>
    <dbReference type="NCBI Taxonomy" id="37862"/>
    <lineage>
        <taxon>Eukaryota</taxon>
        <taxon>Metazoa</taxon>
        <taxon>Ecdysozoa</taxon>
        <taxon>Nematoda</taxon>
        <taxon>Chromadorea</taxon>
        <taxon>Rhabditida</taxon>
        <taxon>Rhabditina</taxon>
        <taxon>Rhabditomorpha</taxon>
        <taxon>Strongyloidea</taxon>
        <taxon>Heterorhabditidae</taxon>
        <taxon>Heterorhabditis</taxon>
    </lineage>
</organism>
<evidence type="ECO:0000313" key="1">
    <source>
        <dbReference type="Proteomes" id="UP000095283"/>
    </source>
</evidence>
<accession>A0A1I7W5Z7</accession>
<evidence type="ECO:0000313" key="2">
    <source>
        <dbReference type="WBParaSite" id="Hba_00031"/>
    </source>
</evidence>
<reference evidence="2" key="1">
    <citation type="submission" date="2016-11" db="UniProtKB">
        <authorList>
            <consortium name="WormBaseParasite"/>
        </authorList>
    </citation>
    <scope>IDENTIFICATION</scope>
</reference>
<sequence length="62" mass="7033">MRNKGISKNIIFLEDKRILLCSCTKTKDDGPSFVTLLCECFCLRSNYNYLSVSDFDSGKSTI</sequence>
<dbReference type="AlphaFoldDB" id="A0A1I7W5Z7"/>
<dbReference type="WBParaSite" id="Hba_00031">
    <property type="protein sequence ID" value="Hba_00031"/>
    <property type="gene ID" value="Hba_00031"/>
</dbReference>
<dbReference type="Proteomes" id="UP000095283">
    <property type="component" value="Unplaced"/>
</dbReference>
<keyword evidence="1" id="KW-1185">Reference proteome</keyword>